<dbReference type="GO" id="GO:0016042">
    <property type="term" value="P:lipid catabolic process"/>
    <property type="evidence" value="ECO:0007669"/>
    <property type="project" value="InterPro"/>
</dbReference>
<comment type="caution">
    <text evidence="3">The sequence shown here is derived from an EMBL/GenBank/DDBJ whole genome shotgun (WGS) entry which is preliminary data.</text>
</comment>
<dbReference type="Pfam" id="PF03893">
    <property type="entry name" value="Lipase3_N"/>
    <property type="match status" value="1"/>
</dbReference>
<evidence type="ECO:0000259" key="2">
    <source>
        <dbReference type="Pfam" id="PF03893"/>
    </source>
</evidence>
<feature type="domain" description="Mono-/di-acylglycerol lipase N-terminal" evidence="2">
    <location>
        <begin position="23"/>
        <end position="54"/>
    </location>
</feature>
<dbReference type="PANTHER" id="PTHR46398">
    <property type="entry name" value="ALPHA/BETA-HYDROLASES SUPERFAMILY PROTEIN"/>
    <property type="match status" value="1"/>
</dbReference>
<protein>
    <recommendedName>
        <fullName evidence="2">Mono-/di-acylglycerol lipase N-terminal domain-containing protein</fullName>
    </recommendedName>
</protein>
<evidence type="ECO:0000256" key="1">
    <source>
        <dbReference type="SAM" id="SignalP"/>
    </source>
</evidence>
<evidence type="ECO:0000313" key="4">
    <source>
        <dbReference type="Proteomes" id="UP001346149"/>
    </source>
</evidence>
<keyword evidence="1" id="KW-0732">Signal</keyword>
<feature type="chain" id="PRO_5042919944" description="Mono-/di-acylglycerol lipase N-terminal domain-containing protein" evidence="1">
    <location>
        <begin position="22"/>
        <end position="95"/>
    </location>
</feature>
<dbReference type="EMBL" id="JAXQNO010000003">
    <property type="protein sequence ID" value="KAK4800260.1"/>
    <property type="molecule type" value="Genomic_DNA"/>
</dbReference>
<name>A0AAN7MRA2_TRANT</name>
<dbReference type="Proteomes" id="UP001346149">
    <property type="component" value="Unassembled WGS sequence"/>
</dbReference>
<dbReference type="InterPro" id="IPR005592">
    <property type="entry name" value="Mono/diacylglycerol_lipase_N"/>
</dbReference>
<reference evidence="3 4" key="1">
    <citation type="journal article" date="2023" name="Hortic Res">
        <title>Pangenome of water caltrop reveals structural variations and asymmetric subgenome divergence after allopolyploidization.</title>
        <authorList>
            <person name="Zhang X."/>
            <person name="Chen Y."/>
            <person name="Wang L."/>
            <person name="Yuan Y."/>
            <person name="Fang M."/>
            <person name="Shi L."/>
            <person name="Lu R."/>
            <person name="Comes H.P."/>
            <person name="Ma Y."/>
            <person name="Chen Y."/>
            <person name="Huang G."/>
            <person name="Zhou Y."/>
            <person name="Zheng Z."/>
            <person name="Qiu Y."/>
        </authorList>
    </citation>
    <scope>NUCLEOTIDE SEQUENCE [LARGE SCALE GENOMIC DNA]</scope>
    <source>
        <strain evidence="3">F231</strain>
    </source>
</reference>
<sequence>MGLKALHLRGLRLQLLLASLAIPDEFEPVPLICRLILAIYEPDLRRPQFSRAGGYRLNPAWLVKRVSYQRTQGHAPPYIIYLDHDHREIALAIGK</sequence>
<feature type="signal peptide" evidence="1">
    <location>
        <begin position="1"/>
        <end position="21"/>
    </location>
</feature>
<proteinExistence type="predicted"/>
<gene>
    <name evidence="3" type="ORF">SAY86_020747</name>
</gene>
<keyword evidence="4" id="KW-1185">Reference proteome</keyword>
<dbReference type="PANTHER" id="PTHR46398:SF7">
    <property type="entry name" value="ALPHA_BETA-HYDROLASES SUPERFAMILY PROTEIN"/>
    <property type="match status" value="1"/>
</dbReference>
<organism evidence="3 4">
    <name type="scientific">Trapa natans</name>
    <name type="common">Water chestnut</name>
    <dbReference type="NCBI Taxonomy" id="22666"/>
    <lineage>
        <taxon>Eukaryota</taxon>
        <taxon>Viridiplantae</taxon>
        <taxon>Streptophyta</taxon>
        <taxon>Embryophyta</taxon>
        <taxon>Tracheophyta</taxon>
        <taxon>Spermatophyta</taxon>
        <taxon>Magnoliopsida</taxon>
        <taxon>eudicotyledons</taxon>
        <taxon>Gunneridae</taxon>
        <taxon>Pentapetalae</taxon>
        <taxon>rosids</taxon>
        <taxon>malvids</taxon>
        <taxon>Myrtales</taxon>
        <taxon>Lythraceae</taxon>
        <taxon>Trapa</taxon>
    </lineage>
</organism>
<evidence type="ECO:0000313" key="3">
    <source>
        <dbReference type="EMBL" id="KAK4800260.1"/>
    </source>
</evidence>
<accession>A0AAN7MRA2</accession>
<dbReference type="AlphaFoldDB" id="A0AAN7MRA2"/>